<evidence type="ECO:0000259" key="2">
    <source>
        <dbReference type="Pfam" id="PF07411"/>
    </source>
</evidence>
<dbReference type="InterPro" id="IPR010879">
    <property type="entry name" value="DUF1508"/>
</dbReference>
<evidence type="ECO:0000313" key="6">
    <source>
        <dbReference type="Proteomes" id="UP000184203"/>
    </source>
</evidence>
<dbReference type="EMBL" id="AEMG01000009">
    <property type="protein sequence ID" value="EFW91915.1"/>
    <property type="molecule type" value="Genomic_DNA"/>
</dbReference>
<dbReference type="NCBIfam" id="NF041908">
    <property type="entry name" value="HVO_2922"/>
    <property type="match status" value="1"/>
</dbReference>
<dbReference type="EMBL" id="FRAN01000003">
    <property type="protein sequence ID" value="SHK82955.1"/>
    <property type="molecule type" value="Genomic_DNA"/>
</dbReference>
<dbReference type="eggNOG" id="arCOG06550">
    <property type="taxonomic scope" value="Archaea"/>
</dbReference>
<feature type="region of interest" description="Disordered" evidence="1">
    <location>
        <begin position="139"/>
        <end position="175"/>
    </location>
</feature>
<name>E7QTI6_HALPU</name>
<protein>
    <submittedName>
        <fullName evidence="4">Uncharacterized conserved protein YegP, UPF0339 family</fullName>
    </submittedName>
</protein>
<reference evidence="3 5" key="1">
    <citation type="journal article" date="2014" name="ISME J.">
        <title>Trehalose/2-sulfotrehalose biosynthesis and glycine-betaine uptake are widely spread mechanisms for osmoadaptation in the Halobacteriales.</title>
        <authorList>
            <person name="Youssef N.H."/>
            <person name="Savage-Ashlock K.N."/>
            <person name="McCully A.L."/>
            <person name="Luedtke B."/>
            <person name="Shaw E.I."/>
            <person name="Hoff W.D."/>
            <person name="Elshahed M.S."/>
        </authorList>
    </citation>
    <scope>NUCLEOTIDE SEQUENCE [LARGE SCALE GENOMIC DNA]</scope>
    <source>
        <strain evidence="3 5">DX253</strain>
    </source>
</reference>
<reference evidence="4" key="2">
    <citation type="submission" date="2016-11" db="EMBL/GenBank/DDBJ databases">
        <authorList>
            <person name="Jaros S."/>
            <person name="Januszkiewicz K."/>
            <person name="Wedrychowicz H."/>
        </authorList>
    </citation>
    <scope>NUCLEOTIDE SEQUENCE [LARGE SCALE GENOMIC DNA]</scope>
    <source>
        <strain evidence="4">DX253</strain>
    </source>
</reference>
<gene>
    <name evidence="4" type="ORF">SAMN05444342_2316</name>
    <name evidence="3" type="ORF">ZOD2009_10570</name>
</gene>
<dbReference type="SUPFAM" id="SSF160113">
    <property type="entry name" value="YegP-like"/>
    <property type="match status" value="1"/>
</dbReference>
<evidence type="ECO:0000313" key="3">
    <source>
        <dbReference type="EMBL" id="EFW91915.1"/>
    </source>
</evidence>
<dbReference type="PATRIC" id="fig|797209.4.peg.2077"/>
<organism evidence="3 5">
    <name type="scientific">Haladaptatus paucihalophilus DX253</name>
    <dbReference type="NCBI Taxonomy" id="797209"/>
    <lineage>
        <taxon>Archaea</taxon>
        <taxon>Methanobacteriati</taxon>
        <taxon>Methanobacteriota</taxon>
        <taxon>Stenosarchaea group</taxon>
        <taxon>Halobacteria</taxon>
        <taxon>Halobacteriales</taxon>
        <taxon>Haladaptataceae</taxon>
        <taxon>Haladaptatus</taxon>
    </lineage>
</organism>
<dbReference type="STRING" id="797209.GCA_000376445_02682"/>
<dbReference type="OrthoDB" id="108721at2157"/>
<proteinExistence type="predicted"/>
<evidence type="ECO:0000313" key="4">
    <source>
        <dbReference type="EMBL" id="SHK82955.1"/>
    </source>
</evidence>
<sequence>MRVAYTDDGSAVTATVEYRRDGEWEESAGTVELRGREIAVTRDGESVLEKRLSAELIEEYGSSVAGFVGRLANRGDVGKSTTRETGTEPDSWPVAVTQEDGSVVEALRPPAQATFEVYEDHGGEWRWRLVHRNGNIIADGGEGYSSKQAAKNGIKSVKRNTLGAPVEESERPAES</sequence>
<dbReference type="Proteomes" id="UP000003751">
    <property type="component" value="Unassembled WGS sequence"/>
</dbReference>
<dbReference type="AlphaFoldDB" id="E7QTI6"/>
<feature type="domain" description="DUF1508" evidence="2">
    <location>
        <begin position="120"/>
        <end position="168"/>
    </location>
</feature>
<reference evidence="6" key="3">
    <citation type="submission" date="2016-11" db="EMBL/GenBank/DDBJ databases">
        <authorList>
            <person name="Varghese N."/>
            <person name="Submissions S."/>
        </authorList>
    </citation>
    <scope>NUCLEOTIDE SEQUENCE [LARGE SCALE GENOMIC DNA]</scope>
    <source>
        <strain evidence="6">DX253</strain>
    </source>
</reference>
<evidence type="ECO:0000256" key="1">
    <source>
        <dbReference type="SAM" id="MobiDB-lite"/>
    </source>
</evidence>
<accession>E7QTI6</accession>
<dbReference type="Gene3D" id="3.30.160.160">
    <property type="entry name" value="YegP-like"/>
    <property type="match status" value="1"/>
</dbReference>
<dbReference type="InterPro" id="IPR036913">
    <property type="entry name" value="YegP-like_sf"/>
</dbReference>
<evidence type="ECO:0000313" key="5">
    <source>
        <dbReference type="Proteomes" id="UP000003751"/>
    </source>
</evidence>
<dbReference type="Pfam" id="PF07411">
    <property type="entry name" value="DUF1508"/>
    <property type="match status" value="1"/>
</dbReference>
<keyword evidence="6" id="KW-1185">Reference proteome</keyword>
<feature type="region of interest" description="Disordered" evidence="1">
    <location>
        <begin position="74"/>
        <end position="94"/>
    </location>
</feature>
<dbReference type="Proteomes" id="UP000184203">
    <property type="component" value="Unassembled WGS sequence"/>
</dbReference>